<dbReference type="InterPro" id="IPR056030">
    <property type="entry name" value="DUF7611"/>
</dbReference>
<feature type="region of interest" description="Disordered" evidence="1">
    <location>
        <begin position="142"/>
        <end position="207"/>
    </location>
</feature>
<organism evidence="6 7">
    <name type="scientific">Sodiomyces alkalinus (strain CBS 110278 / VKM F-3762 / F11)</name>
    <name type="common">Alkaliphilic filamentous fungus</name>
    <dbReference type="NCBI Taxonomy" id="1314773"/>
    <lineage>
        <taxon>Eukaryota</taxon>
        <taxon>Fungi</taxon>
        <taxon>Dikarya</taxon>
        <taxon>Ascomycota</taxon>
        <taxon>Pezizomycotina</taxon>
        <taxon>Sordariomycetes</taxon>
        <taxon>Hypocreomycetidae</taxon>
        <taxon>Glomerellales</taxon>
        <taxon>Plectosphaerellaceae</taxon>
        <taxon>Sodiomyces</taxon>
    </lineage>
</organism>
<feature type="compositionally biased region" description="Polar residues" evidence="1">
    <location>
        <begin position="295"/>
        <end position="309"/>
    </location>
</feature>
<evidence type="ECO:0000259" key="2">
    <source>
        <dbReference type="Pfam" id="PF24586"/>
    </source>
</evidence>
<dbReference type="EMBL" id="ML119058">
    <property type="protein sequence ID" value="ROT36769.1"/>
    <property type="molecule type" value="Genomic_DNA"/>
</dbReference>
<dbReference type="Pfam" id="PF24589">
    <property type="entry name" value="DUF7614"/>
    <property type="match status" value="1"/>
</dbReference>
<name>A0A3N2PQH8_SODAK</name>
<dbReference type="InterPro" id="IPR056033">
    <property type="entry name" value="DUF7614"/>
</dbReference>
<feature type="compositionally biased region" description="Pro residues" evidence="1">
    <location>
        <begin position="333"/>
        <end position="342"/>
    </location>
</feature>
<feature type="domain" description="DUF7612" evidence="3">
    <location>
        <begin position="703"/>
        <end position="836"/>
    </location>
</feature>
<protein>
    <submittedName>
        <fullName evidence="6">Uncharacterized protein</fullName>
    </submittedName>
</protein>
<dbReference type="InterPro" id="IPR056031">
    <property type="entry name" value="DUF7612"/>
</dbReference>
<feature type="domain" description="DUF7613" evidence="4">
    <location>
        <begin position="840"/>
        <end position="990"/>
    </location>
</feature>
<feature type="compositionally biased region" description="Basic residues" evidence="1">
    <location>
        <begin position="92"/>
        <end position="108"/>
    </location>
</feature>
<dbReference type="Pfam" id="PF24587">
    <property type="entry name" value="DUF7612"/>
    <property type="match status" value="1"/>
</dbReference>
<accession>A0A3N2PQH8</accession>
<feature type="compositionally biased region" description="Low complexity" evidence="1">
    <location>
        <begin position="317"/>
        <end position="327"/>
    </location>
</feature>
<dbReference type="AlphaFoldDB" id="A0A3N2PQH8"/>
<dbReference type="STRING" id="1314773.A0A3N2PQH8"/>
<evidence type="ECO:0000313" key="7">
    <source>
        <dbReference type="Proteomes" id="UP000272025"/>
    </source>
</evidence>
<dbReference type="OrthoDB" id="4356615at2759"/>
<dbReference type="Pfam" id="PF24586">
    <property type="entry name" value="DUF7611"/>
    <property type="match status" value="1"/>
</dbReference>
<evidence type="ECO:0000256" key="1">
    <source>
        <dbReference type="SAM" id="MobiDB-lite"/>
    </source>
</evidence>
<feature type="compositionally biased region" description="Polar residues" evidence="1">
    <location>
        <begin position="182"/>
        <end position="191"/>
    </location>
</feature>
<feature type="region of interest" description="Disordered" evidence="1">
    <location>
        <begin position="1"/>
        <end position="124"/>
    </location>
</feature>
<evidence type="ECO:0000259" key="4">
    <source>
        <dbReference type="Pfam" id="PF24588"/>
    </source>
</evidence>
<feature type="compositionally biased region" description="Low complexity" evidence="1">
    <location>
        <begin position="343"/>
        <end position="371"/>
    </location>
</feature>
<feature type="compositionally biased region" description="Basic and acidic residues" evidence="1">
    <location>
        <begin position="23"/>
        <end position="42"/>
    </location>
</feature>
<dbReference type="RefSeq" id="XP_028464575.1">
    <property type="nucleotide sequence ID" value="XM_028607245.1"/>
</dbReference>
<feature type="domain" description="DUF7611" evidence="2">
    <location>
        <begin position="546"/>
        <end position="701"/>
    </location>
</feature>
<gene>
    <name evidence="6" type="ORF">SODALDRAFT_206776</name>
</gene>
<dbReference type="InterPro" id="IPR056032">
    <property type="entry name" value="DUF7613"/>
</dbReference>
<evidence type="ECO:0000313" key="6">
    <source>
        <dbReference type="EMBL" id="ROT36769.1"/>
    </source>
</evidence>
<sequence>MYNDPAEEGRSSRRGRLMGKLFGPKEKERKPAAAEDAVHDFLHTPASALHPTIAPPSSGLPALTKLDTRSASRYPQAHDIGAFSQQSLPLRNRSKSPARSPRRNRKGFIVRFVDTPPDIMGEGGDECTTPCIEISRQKKLRQLPLSAPPNPVASVTSVASIAPDASRRPSEPDTFSPPPIRRTQTGYSTAGNPVKARVNPQPEVVPGTAARTRFLDSSTNRVQDENRRSFLEIHQAEMRQAEGKAFAEAARSSVASHREWEEAMHSPFETSREPAASAASAVSATSAASVASATPMSTVPRSPESQRTRASAPREQSPSSSTYSMNSTGYDQQPPPPPPPQPNFSRQPSFPQHHQQQHPQQHLQQHHQPSPVAASATSFSSLSRLGSFQTPDVTTPSGDDALLLFIERTRHLSELFRLHAETVRPVSACDPHDLARAALWWFLRGRLGLEVAIRGRPTNPQDQMQSEIDRQQAHTNLAKGHWLLEEAIPEIMANRQSPPDPEVEEVRRTLSSGLAKLAGSMKRNGLLPPEEAFLPQVIDKSIWIEYPKLSQDMVALLTGNAAAAISGVLNPPSAADALDAFPIGDTAEVFCFGRVLVDAFLMEQGRESQTFHFPCFLSMVRPQKQSDVVFVVSSQNGHVHLRIQNNRNAGPTWEDVRWKTDTCVLEVLLPRGFKLAVQCLQQDFRVLWNMYDFGSKTQATLYPRPDEQCISRSTLRTFQYFDADPQSRAFPKEPVPSCEVALFEKIRKEKSATGPRSFHRGFRLAVVSGPRTRTLSGVNPSWTPQQPVSFGFLRGDGGDPALLLKCDDGGRHKGSAVLSFNDETERVRFHTLLTGTAVLHDETIYADVPLTGFSLGRSLTDTQGLPGINRLPWKTVRVVNDDHGGDEMAPTVLSDKLKLVIDSKVGTITDRVNVETGELRLRLEVNNTKTLRVMRRPQLDMTVAISEAQLSREVAKEIAETLQVLQTAQTVRTFAFPSLQDLHGFQAALTGFQVRFDGLAAGFAISRRRMVVPIHKKWDAGWTRIQVVQQDKAMQLLAFFPDFQHGQCMSFVLKGTDVFETFSRGGKAGLRLVDAKFPLPRVPQDGEGPTDDMGTVCLDLPDLPGEHDDIALLFEKEADRDRLCQCLPAPVKGPSRLAKMNF</sequence>
<feature type="compositionally biased region" description="Low complexity" evidence="1">
    <location>
        <begin position="275"/>
        <end position="294"/>
    </location>
</feature>
<feature type="domain" description="DUF7614" evidence="5">
    <location>
        <begin position="996"/>
        <end position="1128"/>
    </location>
</feature>
<reference evidence="6 7" key="1">
    <citation type="journal article" date="2018" name="Mol. Ecol.">
        <title>The obligate alkalophilic soda-lake fungus Sodiomyces alkalinus has shifted to a protein diet.</title>
        <authorList>
            <person name="Grum-Grzhimaylo A.A."/>
            <person name="Falkoski D.L."/>
            <person name="van den Heuvel J."/>
            <person name="Valero-Jimenez C.A."/>
            <person name="Min B."/>
            <person name="Choi I.G."/>
            <person name="Lipzen A."/>
            <person name="Daum C.G."/>
            <person name="Aanen D.K."/>
            <person name="Tsang A."/>
            <person name="Henrissat B."/>
            <person name="Bilanenko E.N."/>
            <person name="de Vries R.P."/>
            <person name="van Kan J.A.L."/>
            <person name="Grigoriev I.V."/>
            <person name="Debets A.J.M."/>
        </authorList>
    </citation>
    <scope>NUCLEOTIDE SEQUENCE [LARGE SCALE GENOMIC DNA]</scope>
    <source>
        <strain evidence="6 7">F11</strain>
    </source>
</reference>
<keyword evidence="7" id="KW-1185">Reference proteome</keyword>
<dbReference type="Proteomes" id="UP000272025">
    <property type="component" value="Unassembled WGS sequence"/>
</dbReference>
<dbReference type="Pfam" id="PF24588">
    <property type="entry name" value="DUF7613"/>
    <property type="match status" value="1"/>
</dbReference>
<proteinExistence type="predicted"/>
<evidence type="ECO:0000259" key="5">
    <source>
        <dbReference type="Pfam" id="PF24589"/>
    </source>
</evidence>
<dbReference type="GeneID" id="39575723"/>
<evidence type="ECO:0000259" key="3">
    <source>
        <dbReference type="Pfam" id="PF24587"/>
    </source>
</evidence>
<feature type="region of interest" description="Disordered" evidence="1">
    <location>
        <begin position="242"/>
        <end position="378"/>
    </location>
</feature>